<dbReference type="OrthoDB" id="9803968at2"/>
<dbReference type="Pfam" id="PF13193">
    <property type="entry name" value="AMP-binding_C"/>
    <property type="match status" value="1"/>
</dbReference>
<dbReference type="InterPro" id="IPR042099">
    <property type="entry name" value="ANL_N_sf"/>
</dbReference>
<dbReference type="PANTHER" id="PTHR43201:SF5">
    <property type="entry name" value="MEDIUM-CHAIN ACYL-COA LIGASE ACSF2, MITOCHONDRIAL"/>
    <property type="match status" value="1"/>
</dbReference>
<dbReference type="GO" id="GO:0031956">
    <property type="term" value="F:medium-chain fatty acid-CoA ligase activity"/>
    <property type="evidence" value="ECO:0007669"/>
    <property type="project" value="TreeGrafter"/>
</dbReference>
<accession>A0A2A4EQH9</accession>
<comment type="similarity">
    <text evidence="1">Belongs to the ATP-dependent AMP-binding enzyme family.</text>
</comment>
<dbReference type="PANTHER" id="PTHR43201">
    <property type="entry name" value="ACYL-COA SYNTHETASE"/>
    <property type="match status" value="1"/>
</dbReference>
<dbReference type="EMBL" id="MTZV01000006">
    <property type="protein sequence ID" value="PCE23095.1"/>
    <property type="molecule type" value="Genomic_DNA"/>
</dbReference>
<dbReference type="AlphaFoldDB" id="A0A2A4EQH9"/>
<dbReference type="PROSITE" id="PS00455">
    <property type="entry name" value="AMP_BINDING"/>
    <property type="match status" value="1"/>
</dbReference>
<keyword evidence="2 5" id="KW-0436">Ligase</keyword>
<evidence type="ECO:0000313" key="6">
    <source>
        <dbReference type="Proteomes" id="UP000218022"/>
    </source>
</evidence>
<dbReference type="SUPFAM" id="SSF56801">
    <property type="entry name" value="Acetyl-CoA synthetase-like"/>
    <property type="match status" value="1"/>
</dbReference>
<dbReference type="Gene3D" id="3.30.300.30">
    <property type="match status" value="1"/>
</dbReference>
<proteinExistence type="inferred from homology"/>
<reference evidence="5 6" key="1">
    <citation type="submission" date="2017-01" db="EMBL/GenBank/DDBJ databases">
        <title>Whole-Genome Shotgun Sequencing of Two beta-Proteobacterial Species in Search of the Bulgecin Biosynthetic Cluster.</title>
        <authorList>
            <person name="Horsman M.E."/>
            <person name="Marous D.R."/>
            <person name="Li R."/>
            <person name="Oliver R.A."/>
            <person name="Byun B."/>
            <person name="Emrich S.J."/>
            <person name="Boggess B."/>
            <person name="Townsend C.A."/>
            <person name="Mobashery S."/>
        </authorList>
    </citation>
    <scope>NUCLEOTIDE SEQUENCE [LARGE SCALE GENOMIC DNA]</scope>
    <source>
        <strain evidence="5 6">ATCC 31363</strain>
    </source>
</reference>
<dbReference type="Proteomes" id="UP000218022">
    <property type="component" value="Unassembled WGS sequence"/>
</dbReference>
<dbReference type="InterPro" id="IPR020845">
    <property type="entry name" value="AMP-binding_CS"/>
</dbReference>
<dbReference type="Gene3D" id="3.40.50.12780">
    <property type="entry name" value="N-terminal domain of ligase-like"/>
    <property type="match status" value="1"/>
</dbReference>
<feature type="domain" description="AMP-binding enzyme C-terminal" evidence="4">
    <location>
        <begin position="417"/>
        <end position="493"/>
    </location>
</feature>
<dbReference type="InterPro" id="IPR000873">
    <property type="entry name" value="AMP-dep_synth/lig_dom"/>
</dbReference>
<feature type="domain" description="AMP-dependent synthetase/ligase" evidence="3">
    <location>
        <begin position="16"/>
        <end position="359"/>
    </location>
</feature>
<name>A0A2A4EQH9_9BURK</name>
<evidence type="ECO:0000313" key="5">
    <source>
        <dbReference type="EMBL" id="PCE23095.1"/>
    </source>
</evidence>
<protein>
    <submittedName>
        <fullName evidence="5">Long-chain fatty acid--CoA ligase</fullName>
    </submittedName>
</protein>
<evidence type="ECO:0000256" key="1">
    <source>
        <dbReference type="ARBA" id="ARBA00006432"/>
    </source>
</evidence>
<dbReference type="InterPro" id="IPR025110">
    <property type="entry name" value="AMP-bd_C"/>
</dbReference>
<evidence type="ECO:0000256" key="2">
    <source>
        <dbReference type="ARBA" id="ARBA00022598"/>
    </source>
</evidence>
<dbReference type="GO" id="GO:0006631">
    <property type="term" value="P:fatty acid metabolic process"/>
    <property type="evidence" value="ECO:0007669"/>
    <property type="project" value="TreeGrafter"/>
</dbReference>
<evidence type="ECO:0000259" key="4">
    <source>
        <dbReference type="Pfam" id="PF13193"/>
    </source>
</evidence>
<organism evidence="5 6">
    <name type="scientific">Paraburkholderia acidicola</name>
    <dbReference type="NCBI Taxonomy" id="1912599"/>
    <lineage>
        <taxon>Bacteria</taxon>
        <taxon>Pseudomonadati</taxon>
        <taxon>Pseudomonadota</taxon>
        <taxon>Betaproteobacteria</taxon>
        <taxon>Burkholderiales</taxon>
        <taxon>Burkholderiaceae</taxon>
        <taxon>Paraburkholderia</taxon>
    </lineage>
</organism>
<evidence type="ECO:0000259" key="3">
    <source>
        <dbReference type="Pfam" id="PF00501"/>
    </source>
</evidence>
<gene>
    <name evidence="5" type="ORF">BWP39_25755</name>
</gene>
<sequence>MPADLIFEDRLRPADELLARGQRLAGGLYRLGIREGDTVAVLMGNLPEYLDVIQACRIAGCMYCPINWHFTPAEIEYLLTDSAAKALIADAGLLAACLHVVPRGTVLLAVDANPVAGHHVPVRVEAALRYESWLANQAPYDGPTVSPRGHLVYTSGTTGRPKGVVRDAVPLDQLQARDQQSQRVLASAFGIVPGCRVLLPAPLYHSAPTLFARSAMQTAALLVLMPRFDALRVLELIERHRIDTVYLVPIMYVRLLKLSAAERARHDLSSLRFIASTGAPCSPDVKRAMIEWLGPIVYETYASSEVGMVTVIDSHDALARPGSAGRPIGEARVQIRRQSGEPGEPCDVGEIGLIYARQPAYPDFTYRNNHAARERIERDGLVTLGDMGYLDADGYLYVCDRASDMVISGGVNIYPAEIENALARHPAIGDVAVFGVPDAEYGERLVAAIECDAAANGLSAETLIDFLRPLIAGYKIPREIAFVAHLPRDDNGKIAKRRLRDAYATSPWNR</sequence>
<dbReference type="RefSeq" id="WP_096725078.1">
    <property type="nucleotide sequence ID" value="NZ_MTZV01000006.1"/>
</dbReference>
<comment type="caution">
    <text evidence="5">The sequence shown here is derived from an EMBL/GenBank/DDBJ whole genome shotgun (WGS) entry which is preliminary data.</text>
</comment>
<dbReference type="InterPro" id="IPR045851">
    <property type="entry name" value="AMP-bd_C_sf"/>
</dbReference>
<dbReference type="Pfam" id="PF00501">
    <property type="entry name" value="AMP-binding"/>
    <property type="match status" value="1"/>
</dbReference>